<keyword evidence="2" id="KW-1185">Reference proteome</keyword>
<organism evidence="1 2">
    <name type="scientific">Hymenobacter monticola</name>
    <dbReference type="NCBI Taxonomy" id="1705399"/>
    <lineage>
        <taxon>Bacteria</taxon>
        <taxon>Pseudomonadati</taxon>
        <taxon>Bacteroidota</taxon>
        <taxon>Cytophagia</taxon>
        <taxon>Cytophagales</taxon>
        <taxon>Hymenobacteraceae</taxon>
        <taxon>Hymenobacter</taxon>
    </lineage>
</organism>
<dbReference type="InterPro" id="IPR058690">
    <property type="entry name" value="BrxE"/>
</dbReference>
<sequence length="166" mass="17798">MTFAELVEQFLLLRLQVASAGEASVPAWWPTTCLTTDAALDFKHLFADAAPAVAWQLSSQAACQAHDKWLSGMDYHLFRLPEGLEEAIYHTGLQLPVAQAQQWLTEKTALATVTANTTPVTGPQRLGSSADLLSGAALPALRACYGAAFQGGVQVFPYFTTANADE</sequence>
<dbReference type="NCBIfam" id="NF033447">
    <property type="entry name" value="BrxE_fam"/>
    <property type="match status" value="1"/>
</dbReference>
<evidence type="ECO:0000313" key="1">
    <source>
        <dbReference type="EMBL" id="UOE36762.1"/>
    </source>
</evidence>
<geneLocation type="plasmid" evidence="1 2">
    <name>unnamed4</name>
</geneLocation>
<reference evidence="1 2" key="1">
    <citation type="submission" date="2022-03" db="EMBL/GenBank/DDBJ databases">
        <title>Hymenobactersp. isolated from the air.</title>
        <authorList>
            <person name="Won M."/>
            <person name="Kwon S.-W."/>
        </authorList>
    </citation>
    <scope>NUCLEOTIDE SEQUENCE [LARGE SCALE GENOMIC DNA]</scope>
    <source>
        <strain evidence="1 2">KACC 22596</strain>
        <plasmid evidence="1 2">unnamed4</plasmid>
    </source>
</reference>
<evidence type="ECO:0000313" key="2">
    <source>
        <dbReference type="Proteomes" id="UP000831390"/>
    </source>
</evidence>
<dbReference type="Pfam" id="PF26412">
    <property type="entry name" value="BrxE"/>
    <property type="match status" value="1"/>
</dbReference>
<keyword evidence="1" id="KW-0614">Plasmid</keyword>
<name>A0ABY4BCB1_9BACT</name>
<accession>A0ABY4BCB1</accession>
<gene>
    <name evidence="1" type="ORF">MTP16_25530</name>
</gene>
<protein>
    <submittedName>
        <fullName evidence="1">BrxE family protein</fullName>
    </submittedName>
</protein>
<proteinExistence type="predicted"/>
<dbReference type="Proteomes" id="UP000831390">
    <property type="component" value="Plasmid unnamed4"/>
</dbReference>
<dbReference type="RefSeq" id="WP_243520936.1">
    <property type="nucleotide sequence ID" value="NZ_CP094538.1"/>
</dbReference>
<dbReference type="EMBL" id="CP094538">
    <property type="protein sequence ID" value="UOE36762.1"/>
    <property type="molecule type" value="Genomic_DNA"/>
</dbReference>